<dbReference type="VEuPathDB" id="CryptoDB:cand_017520"/>
<reference evidence="1 2" key="1">
    <citation type="submission" date="2016-10" db="EMBL/GenBank/DDBJ databases">
        <title>Reductive evolution of mitochondrial metabolism and differential evolution of invasion-related proteins in Cryptosporidium.</title>
        <authorList>
            <person name="Liu S."/>
            <person name="Roellig D.M."/>
            <person name="Guo Y."/>
            <person name="Li N."/>
            <person name="Frace M.A."/>
            <person name="Tang K."/>
            <person name="Zhang L."/>
            <person name="Feng Y."/>
            <person name="Xiao L."/>
        </authorList>
    </citation>
    <scope>NUCLEOTIDE SEQUENCE [LARGE SCALE GENOMIC DNA]</scope>
    <source>
        <strain evidence="1">30847</strain>
    </source>
</reference>
<gene>
    <name evidence="1" type="ORF">cand_017520</name>
</gene>
<keyword evidence="2" id="KW-1185">Reference proteome</keyword>
<accession>A0A1J4MMD9</accession>
<dbReference type="RefSeq" id="XP_067067253.1">
    <property type="nucleotide sequence ID" value="XM_067211986.1"/>
</dbReference>
<dbReference type="Proteomes" id="UP000186804">
    <property type="component" value="Unassembled WGS sequence"/>
</dbReference>
<proteinExistence type="predicted"/>
<evidence type="ECO:0000313" key="1">
    <source>
        <dbReference type="EMBL" id="OII74172.1"/>
    </source>
</evidence>
<dbReference type="GeneID" id="92365937"/>
<name>A0A1J4MMD9_9CRYT</name>
<organism evidence="1 2">
    <name type="scientific">Cryptosporidium andersoni</name>
    <dbReference type="NCBI Taxonomy" id="117008"/>
    <lineage>
        <taxon>Eukaryota</taxon>
        <taxon>Sar</taxon>
        <taxon>Alveolata</taxon>
        <taxon>Apicomplexa</taxon>
        <taxon>Conoidasida</taxon>
        <taxon>Coccidia</taxon>
        <taxon>Eucoccidiorida</taxon>
        <taxon>Eimeriorina</taxon>
        <taxon>Cryptosporidiidae</taxon>
        <taxon>Cryptosporidium</taxon>
    </lineage>
</organism>
<evidence type="ECO:0000313" key="2">
    <source>
        <dbReference type="Proteomes" id="UP000186804"/>
    </source>
</evidence>
<dbReference type="OrthoDB" id="343158at2759"/>
<sequence length="348" mass="40874">MKYSFGMLALIIAICIYIPIIATSPIENATRVLKTEEPSISSLSKIEEKMNEYILSTNISEFKDKYLTYIDRNMTLSQAFNIVYEIVENCQIISESQFLFYKRHGNGYYINDMWEVLDCFEENMKTSMKLVKQLRQHCNFHIGNTKLGIVPKTIGEYVIKSCNELNYVENKIARLIDYSYLMQLIKHKAREHNNGLVKLAELVYKNLRLSGRKSPAYKKKSYVCGSNKSLPNSIISRYRQERRLVEILINNLKSIDETLPIRLRNIPKCIHLTDFEYKTIMNHAAILADNIWYPMGIKVRKHINNLNKCYSKRRFIYSLKSAKHMKENRKVLFTLQVQNILRQLNINT</sequence>
<protein>
    <submittedName>
        <fullName evidence="1">Uncharacterized protein</fullName>
    </submittedName>
</protein>
<comment type="caution">
    <text evidence="1">The sequence shown here is derived from an EMBL/GenBank/DDBJ whole genome shotgun (WGS) entry which is preliminary data.</text>
</comment>
<dbReference type="EMBL" id="LRBS01000099">
    <property type="protein sequence ID" value="OII74172.1"/>
    <property type="molecule type" value="Genomic_DNA"/>
</dbReference>
<dbReference type="AlphaFoldDB" id="A0A1J4MMD9"/>